<dbReference type="NCBIfam" id="TIGR00196">
    <property type="entry name" value="yjeF_cterm"/>
    <property type="match status" value="1"/>
</dbReference>
<comment type="similarity">
    <text evidence="6">Belongs to the NnrD/CARKD family.</text>
</comment>
<dbReference type="Proteomes" id="UP000265882">
    <property type="component" value="Unassembled WGS sequence"/>
</dbReference>
<comment type="catalytic activity">
    <reaction evidence="6">
        <text>(6S)-NADHX + ADP = AMP + phosphate + NADH + H(+)</text>
        <dbReference type="Rhea" id="RHEA:32223"/>
        <dbReference type="ChEBI" id="CHEBI:15378"/>
        <dbReference type="ChEBI" id="CHEBI:43474"/>
        <dbReference type="ChEBI" id="CHEBI:57945"/>
        <dbReference type="ChEBI" id="CHEBI:64074"/>
        <dbReference type="ChEBI" id="CHEBI:456215"/>
        <dbReference type="ChEBI" id="CHEBI:456216"/>
        <dbReference type="EC" id="4.2.1.136"/>
    </reaction>
</comment>
<feature type="binding site" evidence="6">
    <location>
        <position position="41"/>
    </location>
    <ligand>
        <name>(6S)-NADPHX</name>
        <dbReference type="ChEBI" id="CHEBI:64076"/>
    </ligand>
</feature>
<evidence type="ECO:0000313" key="8">
    <source>
        <dbReference type="EMBL" id="RJP24662.1"/>
    </source>
</evidence>
<dbReference type="PANTHER" id="PTHR12592">
    <property type="entry name" value="ATP-DEPENDENT (S)-NAD(P)H-HYDRATE DEHYDRATASE FAMILY MEMBER"/>
    <property type="match status" value="1"/>
</dbReference>
<protein>
    <recommendedName>
        <fullName evidence="6">ADP-dependent (S)-NAD(P)H-hydrate dehydratase</fullName>
        <ecNumber evidence="6">4.2.1.136</ecNumber>
    </recommendedName>
    <alternativeName>
        <fullName evidence="6">ADP-dependent NAD(P)HX dehydratase</fullName>
    </alternativeName>
</protein>
<feature type="binding site" evidence="6">
    <location>
        <position position="229"/>
    </location>
    <ligand>
        <name>AMP</name>
        <dbReference type="ChEBI" id="CHEBI:456215"/>
    </ligand>
</feature>
<evidence type="ECO:0000313" key="9">
    <source>
        <dbReference type="Proteomes" id="UP000265882"/>
    </source>
</evidence>
<dbReference type="Pfam" id="PF01256">
    <property type="entry name" value="Carb_kinase"/>
    <property type="match status" value="1"/>
</dbReference>
<accession>A0A3A4P0C4</accession>
<evidence type="ECO:0000256" key="5">
    <source>
        <dbReference type="ARBA" id="ARBA00023239"/>
    </source>
</evidence>
<dbReference type="EC" id="4.2.1.136" evidence="6"/>
<dbReference type="InterPro" id="IPR017953">
    <property type="entry name" value="Carbohydrate_kinase_pred_CS"/>
</dbReference>
<keyword evidence="1 6" id="KW-0547">Nucleotide-binding</keyword>
<sequence>MIAQITLQQARSLLPARPSDSHKGTYGYLLVIAGSVGLTGAACMTCEAALRAGAGMVTLGVPRSLNPAMEARLTETMTRPLAETSAQSLSLSAFDEIAELAKRMHVMAVGPGLSTHPETQQLVRKIARDIHLPMVIDADALNALSGRTELLSARTEPTIICPHPGEFSRLAQLPIADIQNNRPRLAREFADQWRVELVIKGAPSLVATTDGRTYVNTTGNAGMATAGSGDVLTGILAALLCQGVKAADAAVLGTYLHGLAGDVAAHRYSMWGMIATDITHCLPDAWRKLSWR</sequence>
<dbReference type="GO" id="GO:0005524">
    <property type="term" value="F:ATP binding"/>
    <property type="evidence" value="ECO:0007669"/>
    <property type="project" value="UniProtKB-KW"/>
</dbReference>
<dbReference type="GO" id="GO:0052855">
    <property type="term" value="F:ADP-dependent NAD(P)H-hydrate dehydratase activity"/>
    <property type="evidence" value="ECO:0007669"/>
    <property type="project" value="UniProtKB-UniRule"/>
</dbReference>
<evidence type="ECO:0000256" key="6">
    <source>
        <dbReference type="HAMAP-Rule" id="MF_01965"/>
    </source>
</evidence>
<feature type="binding site" evidence="6">
    <location>
        <position position="163"/>
    </location>
    <ligand>
        <name>(6S)-NADPHX</name>
        <dbReference type="ChEBI" id="CHEBI:64076"/>
    </ligand>
</feature>
<reference evidence="8 9" key="1">
    <citation type="journal article" date="2017" name="ISME J.">
        <title>Energy and carbon metabolisms in a deep terrestrial subsurface fluid microbial community.</title>
        <authorList>
            <person name="Momper L."/>
            <person name="Jungbluth S.P."/>
            <person name="Lee M.D."/>
            <person name="Amend J.P."/>
        </authorList>
    </citation>
    <scope>NUCLEOTIDE SEQUENCE [LARGE SCALE GENOMIC DNA]</scope>
    <source>
        <strain evidence="8">SURF_5</strain>
    </source>
</reference>
<proteinExistence type="inferred from homology"/>
<comment type="cofactor">
    <cofactor evidence="6">
        <name>Mg(2+)</name>
        <dbReference type="ChEBI" id="CHEBI:18420"/>
    </cofactor>
</comment>
<dbReference type="GO" id="GO:0110051">
    <property type="term" value="P:metabolite repair"/>
    <property type="evidence" value="ECO:0007669"/>
    <property type="project" value="TreeGrafter"/>
</dbReference>
<dbReference type="InterPro" id="IPR029056">
    <property type="entry name" value="Ribokinase-like"/>
</dbReference>
<evidence type="ECO:0000259" key="7">
    <source>
        <dbReference type="PROSITE" id="PS51383"/>
    </source>
</evidence>
<dbReference type="CDD" id="cd01171">
    <property type="entry name" value="YXKO-related"/>
    <property type="match status" value="1"/>
</dbReference>
<feature type="binding site" evidence="6">
    <location>
        <begin position="200"/>
        <end position="204"/>
    </location>
    <ligand>
        <name>AMP</name>
        <dbReference type="ChEBI" id="CHEBI:456215"/>
    </ligand>
</feature>
<comment type="function">
    <text evidence="6">Catalyzes the dehydration of the S-form of NAD(P)HX at the expense of ADP, which is converted to AMP. Together with NAD(P)HX epimerase, which catalyzes the epimerization of the S- and R-forms, the enzyme allows the repair of both epimers of NAD(P)HX, a damaged form of NAD(P)H that is a result of enzymatic or heat-dependent hydration.</text>
</comment>
<comment type="catalytic activity">
    <reaction evidence="6">
        <text>(6S)-NADPHX + ADP = AMP + phosphate + NADPH + H(+)</text>
        <dbReference type="Rhea" id="RHEA:32235"/>
        <dbReference type="ChEBI" id="CHEBI:15378"/>
        <dbReference type="ChEBI" id="CHEBI:43474"/>
        <dbReference type="ChEBI" id="CHEBI:57783"/>
        <dbReference type="ChEBI" id="CHEBI:64076"/>
        <dbReference type="ChEBI" id="CHEBI:456215"/>
        <dbReference type="ChEBI" id="CHEBI:456216"/>
        <dbReference type="EC" id="4.2.1.136"/>
    </reaction>
</comment>
<dbReference type="HAMAP" id="MF_01965">
    <property type="entry name" value="NADHX_dehydratase"/>
    <property type="match status" value="1"/>
</dbReference>
<evidence type="ECO:0000256" key="1">
    <source>
        <dbReference type="ARBA" id="ARBA00022741"/>
    </source>
</evidence>
<dbReference type="PROSITE" id="PS51383">
    <property type="entry name" value="YJEF_C_3"/>
    <property type="match status" value="1"/>
</dbReference>
<dbReference type="AlphaFoldDB" id="A0A3A4P0C4"/>
<feature type="binding site" evidence="6">
    <location>
        <position position="112"/>
    </location>
    <ligand>
        <name>(6S)-NADPHX</name>
        <dbReference type="ChEBI" id="CHEBI:64076"/>
    </ligand>
</feature>
<dbReference type="GO" id="GO:0052856">
    <property type="term" value="F:NAD(P)HX epimerase activity"/>
    <property type="evidence" value="ECO:0007669"/>
    <property type="project" value="TreeGrafter"/>
</dbReference>
<dbReference type="Gene3D" id="3.40.1190.20">
    <property type="match status" value="1"/>
</dbReference>
<evidence type="ECO:0000256" key="3">
    <source>
        <dbReference type="ARBA" id="ARBA00022857"/>
    </source>
</evidence>
<dbReference type="PANTHER" id="PTHR12592:SF0">
    <property type="entry name" value="ATP-DEPENDENT (S)-NAD(P)H-HYDRATE DEHYDRATASE"/>
    <property type="match status" value="1"/>
</dbReference>
<feature type="binding site" evidence="6">
    <location>
        <position position="230"/>
    </location>
    <ligand>
        <name>(6S)-NADPHX</name>
        <dbReference type="ChEBI" id="CHEBI:64076"/>
    </ligand>
</feature>
<dbReference type="SUPFAM" id="SSF53613">
    <property type="entry name" value="Ribokinase-like"/>
    <property type="match status" value="1"/>
</dbReference>
<name>A0A3A4P0C4_ABYX5</name>
<comment type="caution">
    <text evidence="8">The sequence shown here is derived from an EMBL/GenBank/DDBJ whole genome shotgun (WGS) entry which is preliminary data.</text>
</comment>
<feature type="domain" description="YjeF C-terminal" evidence="7">
    <location>
        <begin position="6"/>
        <end position="289"/>
    </location>
</feature>
<evidence type="ECO:0000256" key="4">
    <source>
        <dbReference type="ARBA" id="ARBA00023027"/>
    </source>
</evidence>
<dbReference type="InterPro" id="IPR000631">
    <property type="entry name" value="CARKD"/>
</dbReference>
<dbReference type="GO" id="GO:0046496">
    <property type="term" value="P:nicotinamide nucleotide metabolic process"/>
    <property type="evidence" value="ECO:0007669"/>
    <property type="project" value="UniProtKB-UniRule"/>
</dbReference>
<keyword evidence="4 6" id="KW-0520">NAD</keyword>
<keyword evidence="3 6" id="KW-0521">NADP</keyword>
<evidence type="ECO:0000256" key="2">
    <source>
        <dbReference type="ARBA" id="ARBA00022840"/>
    </source>
</evidence>
<comment type="subunit">
    <text evidence="6">Homotetramer.</text>
</comment>
<keyword evidence="2 6" id="KW-0067">ATP-binding</keyword>
<organism evidence="8 9">
    <name type="scientific">Abyssobacteria bacterium (strain SURF_5)</name>
    <dbReference type="NCBI Taxonomy" id="2093360"/>
    <lineage>
        <taxon>Bacteria</taxon>
        <taxon>Pseudomonadati</taxon>
        <taxon>Candidatus Hydrogenedentota</taxon>
        <taxon>Candidatus Abyssobacteria</taxon>
    </lineage>
</organism>
<dbReference type="EMBL" id="QZKU01000032">
    <property type="protein sequence ID" value="RJP24662.1"/>
    <property type="molecule type" value="Genomic_DNA"/>
</dbReference>
<dbReference type="PROSITE" id="PS01050">
    <property type="entry name" value="YJEF_C_2"/>
    <property type="match status" value="1"/>
</dbReference>
<gene>
    <name evidence="6" type="primary">nnrD</name>
    <name evidence="8" type="ORF">C4520_03680</name>
</gene>
<keyword evidence="5 6" id="KW-0456">Lyase</keyword>